<dbReference type="EMBL" id="RBAH01000022">
    <property type="protein sequence ID" value="RKN75879.1"/>
    <property type="molecule type" value="Genomic_DNA"/>
</dbReference>
<sequence length="123" mass="13735">MEEVRFYRYGEGADSQWCFVRLPSNYGRSSAPHPYVICNHGNGWTMGGSERTANFTSKTQYGVDRQRDGYYLSASADGFRLYSNPLIEALLEEGLSFAVHKTEGISCTETSVAGKLAQRFTIT</sequence>
<evidence type="ECO:0000313" key="2">
    <source>
        <dbReference type="Proteomes" id="UP000282311"/>
    </source>
</evidence>
<name>A0A3B0BUI5_9BACL</name>
<dbReference type="RefSeq" id="WP_120750109.1">
    <property type="nucleotide sequence ID" value="NZ_RBAH01000022.1"/>
</dbReference>
<evidence type="ECO:0000313" key="1">
    <source>
        <dbReference type="EMBL" id="RKN75879.1"/>
    </source>
</evidence>
<accession>A0A3B0BUI5</accession>
<dbReference type="AlphaFoldDB" id="A0A3B0BUI5"/>
<keyword evidence="2" id="KW-1185">Reference proteome</keyword>
<gene>
    <name evidence="1" type="ORF">D7M11_25585</name>
</gene>
<proteinExistence type="predicted"/>
<reference evidence="1 2" key="1">
    <citation type="journal article" date="2007" name="Int. J. Syst. Evol. Microbiol.">
        <title>Paenibacillus ginsengarvi sp. nov., isolated from soil from ginseng cultivation.</title>
        <authorList>
            <person name="Yoon M.H."/>
            <person name="Ten L.N."/>
            <person name="Im W.T."/>
        </authorList>
    </citation>
    <scope>NUCLEOTIDE SEQUENCE [LARGE SCALE GENOMIC DNA]</scope>
    <source>
        <strain evidence="1 2">KCTC 13059</strain>
    </source>
</reference>
<protein>
    <submittedName>
        <fullName evidence="1">Uncharacterized protein</fullName>
    </submittedName>
</protein>
<dbReference type="Proteomes" id="UP000282311">
    <property type="component" value="Unassembled WGS sequence"/>
</dbReference>
<comment type="caution">
    <text evidence="1">The sequence shown here is derived from an EMBL/GenBank/DDBJ whole genome shotgun (WGS) entry which is preliminary data.</text>
</comment>
<organism evidence="1 2">
    <name type="scientific">Paenibacillus ginsengarvi</name>
    <dbReference type="NCBI Taxonomy" id="400777"/>
    <lineage>
        <taxon>Bacteria</taxon>
        <taxon>Bacillati</taxon>
        <taxon>Bacillota</taxon>
        <taxon>Bacilli</taxon>
        <taxon>Bacillales</taxon>
        <taxon>Paenibacillaceae</taxon>
        <taxon>Paenibacillus</taxon>
    </lineage>
</organism>